<evidence type="ECO:0000256" key="2">
    <source>
        <dbReference type="SAM" id="Phobius"/>
    </source>
</evidence>
<evidence type="ECO:0000313" key="5">
    <source>
        <dbReference type="Proteomes" id="UP001158576"/>
    </source>
</evidence>
<keyword evidence="5" id="KW-1185">Reference proteome</keyword>
<organism evidence="4 5">
    <name type="scientific">Oikopleura dioica</name>
    <name type="common">Tunicate</name>
    <dbReference type="NCBI Taxonomy" id="34765"/>
    <lineage>
        <taxon>Eukaryota</taxon>
        <taxon>Metazoa</taxon>
        <taxon>Chordata</taxon>
        <taxon>Tunicata</taxon>
        <taxon>Appendicularia</taxon>
        <taxon>Copelata</taxon>
        <taxon>Oikopleuridae</taxon>
        <taxon>Oikopleura</taxon>
    </lineage>
</organism>
<reference evidence="4 5" key="1">
    <citation type="submission" date="2021-04" db="EMBL/GenBank/DDBJ databases">
        <authorList>
            <person name="Bliznina A."/>
        </authorList>
    </citation>
    <scope>NUCLEOTIDE SEQUENCE [LARGE SCALE GENOMIC DNA]</scope>
</reference>
<feature type="region of interest" description="Disordered" evidence="1">
    <location>
        <begin position="130"/>
        <end position="183"/>
    </location>
</feature>
<sequence length="183" mass="19783">MKTLRRILVVSLPWLAAAQNATTGEMQMTEAVADVFKNQRLTLMLITSSCVLLAIIIISVGVCFYKKYGGSHYGSGQIRILSEDGSIEEEVMYVFQTNGKVRRESATEARKSRGKSLGLFYADHQGNILSAPHDGRMDRSLTPKALSTSSASPSARKDSEPATSSVSDEAISHISTDSAIVVP</sequence>
<evidence type="ECO:0000256" key="1">
    <source>
        <dbReference type="SAM" id="MobiDB-lite"/>
    </source>
</evidence>
<evidence type="ECO:0000313" key="4">
    <source>
        <dbReference type="EMBL" id="CAG5112681.1"/>
    </source>
</evidence>
<feature type="signal peptide" evidence="3">
    <location>
        <begin position="1"/>
        <end position="18"/>
    </location>
</feature>
<dbReference type="EMBL" id="OU015567">
    <property type="protein sequence ID" value="CAG5112681.1"/>
    <property type="molecule type" value="Genomic_DNA"/>
</dbReference>
<name>A0ABN7T4T5_OIKDI</name>
<feature type="compositionally biased region" description="Polar residues" evidence="1">
    <location>
        <begin position="161"/>
        <end position="183"/>
    </location>
</feature>
<gene>
    <name evidence="4" type="ORF">OKIOD_LOCUS15634</name>
</gene>
<keyword evidence="2" id="KW-0472">Membrane</keyword>
<feature type="chain" id="PRO_5045042934" evidence="3">
    <location>
        <begin position="19"/>
        <end position="183"/>
    </location>
</feature>
<feature type="transmembrane region" description="Helical" evidence="2">
    <location>
        <begin position="43"/>
        <end position="65"/>
    </location>
</feature>
<keyword evidence="2" id="KW-1133">Transmembrane helix</keyword>
<keyword evidence="2" id="KW-0812">Transmembrane</keyword>
<evidence type="ECO:0000256" key="3">
    <source>
        <dbReference type="SAM" id="SignalP"/>
    </source>
</evidence>
<keyword evidence="3" id="KW-0732">Signal</keyword>
<dbReference type="Proteomes" id="UP001158576">
    <property type="component" value="Chromosome 2"/>
</dbReference>
<proteinExistence type="predicted"/>
<protein>
    <submittedName>
        <fullName evidence="4">Oidioi.mRNA.OKI2018_I69.chr2.g6869.t1.cds</fullName>
    </submittedName>
</protein>
<accession>A0ABN7T4T5</accession>